<dbReference type="GO" id="GO:0003677">
    <property type="term" value="F:DNA binding"/>
    <property type="evidence" value="ECO:0007669"/>
    <property type="project" value="UniProtKB-KW"/>
</dbReference>
<feature type="coiled-coil region" evidence="7">
    <location>
        <begin position="200"/>
        <end position="227"/>
    </location>
</feature>
<keyword evidence="3" id="KW-0805">Transcription regulation</keyword>
<dbReference type="FunFam" id="4.10.280.10:FF:000095">
    <property type="entry name" value="Basic helix-loop-helix family protein"/>
    <property type="match status" value="1"/>
</dbReference>
<feature type="region of interest" description="Disordered" evidence="8">
    <location>
        <begin position="52"/>
        <end position="101"/>
    </location>
</feature>
<evidence type="ECO:0000256" key="5">
    <source>
        <dbReference type="ARBA" id="ARBA00023163"/>
    </source>
</evidence>
<feature type="compositionally biased region" description="Basic and acidic residues" evidence="8">
    <location>
        <begin position="66"/>
        <end position="78"/>
    </location>
</feature>
<name>A0AAP0S0Q0_LIQFO</name>
<proteinExistence type="predicted"/>
<dbReference type="SMART" id="SM00353">
    <property type="entry name" value="HLH"/>
    <property type="match status" value="1"/>
</dbReference>
<dbReference type="Pfam" id="PF00010">
    <property type="entry name" value="HLH"/>
    <property type="match status" value="1"/>
</dbReference>
<comment type="subcellular location">
    <subcellularLocation>
        <location evidence="1">Nucleus</location>
    </subcellularLocation>
</comment>
<sequence length="341" mass="37908">MDDYNFIHQCHMNSLDDFATQDIATALGGKNFPDSLSSESYSSYTANFNTKNNSTTTTLSGSSIERPTKQLKTTEHVTPRAASSSSSQLLSFANPSSPPTTTQQFYGNLNGTVKPKDEAVSHGNMNFQSMISKDCYENQPYAPKASQGTKRVLSTMTRAPSHAQDHIMAERKRREKLSQRFIALSALVPGLKKMDKASVLGDAIKYLKQLQERVKLLEEQTKERTVESVVLVKKSQLSADDDTSSSDENFDGRSEDALPEIEARVSENNVLIRIHCEKHKGFVVKLLSELEKLHLTVVNSSVLPFGDYAMDITIVAQMDTDFCMTVKDLVKGLRAAFLKFM</sequence>
<evidence type="ECO:0000313" key="11">
    <source>
        <dbReference type="Proteomes" id="UP001415857"/>
    </source>
</evidence>
<dbReference type="CDD" id="cd11452">
    <property type="entry name" value="bHLH_AtNAI1_like"/>
    <property type="match status" value="1"/>
</dbReference>
<dbReference type="Gene3D" id="4.10.280.10">
    <property type="entry name" value="Helix-loop-helix DNA-binding domain"/>
    <property type="match status" value="1"/>
</dbReference>
<dbReference type="PROSITE" id="PS50888">
    <property type="entry name" value="BHLH"/>
    <property type="match status" value="1"/>
</dbReference>
<evidence type="ECO:0000256" key="6">
    <source>
        <dbReference type="ARBA" id="ARBA00023242"/>
    </source>
</evidence>
<organism evidence="10 11">
    <name type="scientific">Liquidambar formosana</name>
    <name type="common">Formosan gum</name>
    <dbReference type="NCBI Taxonomy" id="63359"/>
    <lineage>
        <taxon>Eukaryota</taxon>
        <taxon>Viridiplantae</taxon>
        <taxon>Streptophyta</taxon>
        <taxon>Embryophyta</taxon>
        <taxon>Tracheophyta</taxon>
        <taxon>Spermatophyta</taxon>
        <taxon>Magnoliopsida</taxon>
        <taxon>eudicotyledons</taxon>
        <taxon>Gunneridae</taxon>
        <taxon>Pentapetalae</taxon>
        <taxon>Saxifragales</taxon>
        <taxon>Altingiaceae</taxon>
        <taxon>Liquidambar</taxon>
    </lineage>
</organism>
<dbReference type="SUPFAM" id="SSF47459">
    <property type="entry name" value="HLH, helix-loop-helix DNA-binding domain"/>
    <property type="match status" value="1"/>
</dbReference>
<evidence type="ECO:0000256" key="8">
    <source>
        <dbReference type="SAM" id="MobiDB-lite"/>
    </source>
</evidence>
<dbReference type="InterPro" id="IPR011598">
    <property type="entry name" value="bHLH_dom"/>
</dbReference>
<dbReference type="PANTHER" id="PTHR45959">
    <property type="entry name" value="BHLH TRANSCRIPTION FACTOR"/>
    <property type="match status" value="1"/>
</dbReference>
<protein>
    <recommendedName>
        <fullName evidence="9">BHLH domain-containing protein</fullName>
    </recommendedName>
</protein>
<dbReference type="Pfam" id="PF22754">
    <property type="entry name" value="bHLH-TF_ACT-like_plant"/>
    <property type="match status" value="1"/>
</dbReference>
<evidence type="ECO:0000256" key="1">
    <source>
        <dbReference type="ARBA" id="ARBA00004123"/>
    </source>
</evidence>
<keyword evidence="6" id="KW-0539">Nucleus</keyword>
<feature type="compositionally biased region" description="Low complexity" evidence="8">
    <location>
        <begin position="52"/>
        <end position="63"/>
    </location>
</feature>
<keyword evidence="11" id="KW-1185">Reference proteome</keyword>
<keyword evidence="5" id="KW-0804">Transcription</keyword>
<evidence type="ECO:0000256" key="2">
    <source>
        <dbReference type="ARBA" id="ARBA00011738"/>
    </source>
</evidence>
<dbReference type="EMBL" id="JBBPBK010000005">
    <property type="protein sequence ID" value="KAK9284869.1"/>
    <property type="molecule type" value="Genomic_DNA"/>
</dbReference>
<evidence type="ECO:0000313" key="10">
    <source>
        <dbReference type="EMBL" id="KAK9284869.1"/>
    </source>
</evidence>
<reference evidence="10 11" key="1">
    <citation type="journal article" date="2024" name="Plant J.">
        <title>Genome sequences and population genomics reveal climatic adaptation and genomic divergence between two closely related sweetgum species.</title>
        <authorList>
            <person name="Xu W.Q."/>
            <person name="Ren C.Q."/>
            <person name="Zhang X.Y."/>
            <person name="Comes H.P."/>
            <person name="Liu X.H."/>
            <person name="Li Y.G."/>
            <person name="Kettle C.J."/>
            <person name="Jalonen R."/>
            <person name="Gaisberger H."/>
            <person name="Ma Y.Z."/>
            <person name="Qiu Y.X."/>
        </authorList>
    </citation>
    <scope>NUCLEOTIDE SEQUENCE [LARGE SCALE GENOMIC DNA]</scope>
    <source>
        <strain evidence="10">Hangzhou</strain>
    </source>
</reference>
<dbReference type="InterPro" id="IPR054502">
    <property type="entry name" value="bHLH-TF_ACT-like_plant"/>
</dbReference>
<accession>A0AAP0S0Q0</accession>
<evidence type="ECO:0000256" key="3">
    <source>
        <dbReference type="ARBA" id="ARBA00023015"/>
    </source>
</evidence>
<keyword evidence="4" id="KW-0238">DNA-binding</keyword>
<evidence type="ECO:0000259" key="9">
    <source>
        <dbReference type="PROSITE" id="PS50888"/>
    </source>
</evidence>
<dbReference type="GO" id="GO:0046983">
    <property type="term" value="F:protein dimerization activity"/>
    <property type="evidence" value="ECO:0007669"/>
    <property type="project" value="InterPro"/>
</dbReference>
<gene>
    <name evidence="10" type="ORF">L1049_024049</name>
</gene>
<dbReference type="GO" id="GO:0005634">
    <property type="term" value="C:nucleus"/>
    <property type="evidence" value="ECO:0007669"/>
    <property type="project" value="UniProtKB-SubCell"/>
</dbReference>
<keyword evidence="7" id="KW-0175">Coiled coil</keyword>
<dbReference type="InterPro" id="IPR052610">
    <property type="entry name" value="bHLH_transcription_regulator"/>
</dbReference>
<comment type="caution">
    <text evidence="10">The sequence shown here is derived from an EMBL/GenBank/DDBJ whole genome shotgun (WGS) entry which is preliminary data.</text>
</comment>
<dbReference type="GO" id="GO:0006355">
    <property type="term" value="P:regulation of DNA-templated transcription"/>
    <property type="evidence" value="ECO:0007669"/>
    <property type="project" value="UniProtKB-ARBA"/>
</dbReference>
<dbReference type="InterPro" id="IPR036638">
    <property type="entry name" value="HLH_DNA-bd_sf"/>
</dbReference>
<evidence type="ECO:0000256" key="4">
    <source>
        <dbReference type="ARBA" id="ARBA00023125"/>
    </source>
</evidence>
<dbReference type="AlphaFoldDB" id="A0AAP0S0Q0"/>
<feature type="domain" description="BHLH" evidence="9">
    <location>
        <begin position="161"/>
        <end position="210"/>
    </location>
</feature>
<evidence type="ECO:0000256" key="7">
    <source>
        <dbReference type="SAM" id="Coils"/>
    </source>
</evidence>
<feature type="compositionally biased region" description="Low complexity" evidence="8">
    <location>
        <begin position="81"/>
        <end position="95"/>
    </location>
</feature>
<comment type="subunit">
    <text evidence="2">Homodimer.</text>
</comment>
<dbReference type="PANTHER" id="PTHR45959:SF2">
    <property type="entry name" value="BHLH TRANSCRIPTION FACTOR"/>
    <property type="match status" value="1"/>
</dbReference>
<dbReference type="Proteomes" id="UP001415857">
    <property type="component" value="Unassembled WGS sequence"/>
</dbReference>